<comment type="caution">
    <text evidence="2">The sequence shown here is derived from an EMBL/GenBank/DDBJ whole genome shotgun (WGS) entry which is preliminary data.</text>
</comment>
<accession>A0A1V1P258</accession>
<organism evidence="2 3">
    <name type="scientific">Candidatus Magnetoglobus multicellularis str. Araruama</name>
    <dbReference type="NCBI Taxonomy" id="890399"/>
    <lineage>
        <taxon>Bacteria</taxon>
        <taxon>Pseudomonadati</taxon>
        <taxon>Thermodesulfobacteriota</taxon>
        <taxon>Desulfobacteria</taxon>
        <taxon>Desulfobacterales</taxon>
        <taxon>Desulfobacteraceae</taxon>
        <taxon>Candidatus Magnetoglobus</taxon>
    </lineage>
</organism>
<evidence type="ECO:0000256" key="1">
    <source>
        <dbReference type="SAM" id="Phobius"/>
    </source>
</evidence>
<keyword evidence="1" id="KW-1133">Transmembrane helix</keyword>
<evidence type="ECO:0000313" key="3">
    <source>
        <dbReference type="Proteomes" id="UP000189670"/>
    </source>
</evidence>
<evidence type="ECO:0000313" key="2">
    <source>
        <dbReference type="EMBL" id="ETR68883.1"/>
    </source>
</evidence>
<gene>
    <name evidence="2" type="ORF">OMM_04297</name>
</gene>
<protein>
    <submittedName>
        <fullName evidence="2">Uncharacterized protein</fullName>
    </submittedName>
</protein>
<keyword evidence="1" id="KW-0812">Transmembrane</keyword>
<dbReference type="AlphaFoldDB" id="A0A1V1P258"/>
<name>A0A1V1P258_9BACT</name>
<keyword evidence="1" id="KW-0472">Membrane</keyword>
<reference evidence="3" key="1">
    <citation type="submission" date="2012-11" db="EMBL/GenBank/DDBJ databases">
        <authorList>
            <person name="Lucero-Rivera Y.E."/>
            <person name="Tovar-Ramirez D."/>
        </authorList>
    </citation>
    <scope>NUCLEOTIDE SEQUENCE [LARGE SCALE GENOMIC DNA]</scope>
    <source>
        <strain evidence="3">Araruama</strain>
    </source>
</reference>
<feature type="transmembrane region" description="Helical" evidence="1">
    <location>
        <begin position="143"/>
        <end position="164"/>
    </location>
</feature>
<dbReference type="EMBL" id="ATBP01000805">
    <property type="protein sequence ID" value="ETR68883.1"/>
    <property type="molecule type" value="Genomic_DNA"/>
</dbReference>
<dbReference type="Proteomes" id="UP000189670">
    <property type="component" value="Unassembled WGS sequence"/>
</dbReference>
<proteinExistence type="predicted"/>
<sequence>MRQLDIIGASIQFHATGICLGNAFNIDTCLFWHIQQIKASLSFAQWVQGILKFIDFLGFFGDLESLFLVFFKSSYGVLLFLSGNSGIIHGNFTLFDCIFSGCVSNKILIYSKPRYAHSNKKSNDYCNQNTFLIPVFLFCKKGLFFQFQSFIICTFFGFDFFGLIDNTFL</sequence>